<evidence type="ECO:0000313" key="3">
    <source>
        <dbReference type="Proteomes" id="UP000000851"/>
    </source>
</evidence>
<protein>
    <recommendedName>
        <fullName evidence="1">Shedu protein SduA C-terminal domain-containing protein</fullName>
    </recommendedName>
</protein>
<dbReference type="InParanoid" id="C7Q665"/>
<reference evidence="2 3" key="1">
    <citation type="journal article" date="2009" name="Stand. Genomic Sci.">
        <title>Complete genome sequence of Catenulispora acidiphila type strain (ID 139908).</title>
        <authorList>
            <person name="Copeland A."/>
            <person name="Lapidus A."/>
            <person name="Glavina Del Rio T."/>
            <person name="Nolan M."/>
            <person name="Lucas S."/>
            <person name="Chen F."/>
            <person name="Tice H."/>
            <person name="Cheng J.F."/>
            <person name="Bruce D."/>
            <person name="Goodwin L."/>
            <person name="Pitluck S."/>
            <person name="Mikhailova N."/>
            <person name="Pati A."/>
            <person name="Ivanova N."/>
            <person name="Mavromatis K."/>
            <person name="Chen A."/>
            <person name="Palaniappan K."/>
            <person name="Chain P."/>
            <person name="Land M."/>
            <person name="Hauser L."/>
            <person name="Chang Y.J."/>
            <person name="Jeffries C.D."/>
            <person name="Chertkov O."/>
            <person name="Brettin T."/>
            <person name="Detter J.C."/>
            <person name="Han C."/>
            <person name="Ali Z."/>
            <person name="Tindall B.J."/>
            <person name="Goker M."/>
            <person name="Bristow J."/>
            <person name="Eisen J.A."/>
            <person name="Markowitz V."/>
            <person name="Hugenholtz P."/>
            <person name="Kyrpides N.C."/>
            <person name="Klenk H.P."/>
        </authorList>
    </citation>
    <scope>NUCLEOTIDE SEQUENCE [LARGE SCALE GENOMIC DNA]</scope>
    <source>
        <strain evidence="3">DSM 44928 / JCM 14897 / NBRC 102108 / NRRL B-24433 / ID139908</strain>
    </source>
</reference>
<organism evidence="2 3">
    <name type="scientific">Catenulispora acidiphila (strain DSM 44928 / JCM 14897 / NBRC 102108 / NRRL B-24433 / ID139908)</name>
    <dbReference type="NCBI Taxonomy" id="479433"/>
    <lineage>
        <taxon>Bacteria</taxon>
        <taxon>Bacillati</taxon>
        <taxon>Actinomycetota</taxon>
        <taxon>Actinomycetes</taxon>
        <taxon>Catenulisporales</taxon>
        <taxon>Catenulisporaceae</taxon>
        <taxon>Catenulispora</taxon>
    </lineage>
</organism>
<dbReference type="KEGG" id="cai:Caci_3162"/>
<name>C7Q665_CATAD</name>
<sequence>MGFRSGFTLVRFLTAAREMTSEDLVRHHIDAALAYTNSDRSKYQRGRPLVNHIEAASRAAAAMDDNALAERLAGCAEYAAGTIHLTLLETRWDPEARASHEKYMRLNLEVGLVRCAEILDEYLKDQPHASGHEMHQWLVHVTGAMGAWTIGEGRLPRVKLPRYSAEHLAWFRDIRLVLNEQPDSSDLTPEIAEQLANVPGAELVARAVQWHKRKGALDRLRAVVEDPASSEKEIHAELKQQAWIFGGRYVDELTRRRLTTFDELDIPLIRGDGSLHVVELKKANQRKLVTSTRSHCAVGSVVHDAVMQAANYLRSLDENRAAILADHGIECRRASATVLIGHPAFVEEAFRANEISAALRTYNTVLNRIEVMTYAELIDAAERSLALNDAEM</sequence>
<dbReference type="AlphaFoldDB" id="C7Q665"/>
<dbReference type="RefSeq" id="WP_012787364.1">
    <property type="nucleotide sequence ID" value="NC_013131.1"/>
</dbReference>
<dbReference type="HOGENOM" id="CLU_703364_0_0_11"/>
<accession>C7Q665</accession>
<dbReference type="InterPro" id="IPR025359">
    <property type="entry name" value="SduA_C"/>
</dbReference>
<dbReference type="OrthoDB" id="5148202at2"/>
<dbReference type="EMBL" id="CP001700">
    <property type="protein sequence ID" value="ACU72071.1"/>
    <property type="molecule type" value="Genomic_DNA"/>
</dbReference>
<dbReference type="Proteomes" id="UP000000851">
    <property type="component" value="Chromosome"/>
</dbReference>
<dbReference type="Pfam" id="PF14082">
    <property type="entry name" value="SduA_C"/>
    <property type="match status" value="1"/>
</dbReference>
<gene>
    <name evidence="2" type="ordered locus">Caci_3162</name>
</gene>
<dbReference type="eggNOG" id="ENOG5031B9I">
    <property type="taxonomic scope" value="Bacteria"/>
</dbReference>
<dbReference type="STRING" id="479433.Caci_3162"/>
<proteinExistence type="predicted"/>
<keyword evidence="3" id="KW-1185">Reference proteome</keyword>
<evidence type="ECO:0000313" key="2">
    <source>
        <dbReference type="EMBL" id="ACU72071.1"/>
    </source>
</evidence>
<feature type="domain" description="Shedu protein SduA C-terminal" evidence="1">
    <location>
        <begin position="229"/>
        <end position="378"/>
    </location>
</feature>
<evidence type="ECO:0000259" key="1">
    <source>
        <dbReference type="Pfam" id="PF14082"/>
    </source>
</evidence>